<reference evidence="1" key="1">
    <citation type="submission" date="2014-09" db="EMBL/GenBank/DDBJ databases">
        <authorList>
            <person name="Magalhaes I.L.F."/>
            <person name="Oliveira U."/>
            <person name="Santos F.R."/>
            <person name="Vidigal T.H.D.A."/>
            <person name="Brescovit A.D."/>
            <person name="Santos A.J."/>
        </authorList>
    </citation>
    <scope>NUCLEOTIDE SEQUENCE</scope>
    <source>
        <tissue evidence="1">Shoot tissue taken approximately 20 cm above the soil surface</tissue>
    </source>
</reference>
<accession>A0A0A8YHZ1</accession>
<evidence type="ECO:0000313" key="1">
    <source>
        <dbReference type="EMBL" id="JAD22457.1"/>
    </source>
</evidence>
<organism evidence="1">
    <name type="scientific">Arundo donax</name>
    <name type="common">Giant reed</name>
    <name type="synonym">Donax arundinaceus</name>
    <dbReference type="NCBI Taxonomy" id="35708"/>
    <lineage>
        <taxon>Eukaryota</taxon>
        <taxon>Viridiplantae</taxon>
        <taxon>Streptophyta</taxon>
        <taxon>Embryophyta</taxon>
        <taxon>Tracheophyta</taxon>
        <taxon>Spermatophyta</taxon>
        <taxon>Magnoliopsida</taxon>
        <taxon>Liliopsida</taxon>
        <taxon>Poales</taxon>
        <taxon>Poaceae</taxon>
        <taxon>PACMAD clade</taxon>
        <taxon>Arundinoideae</taxon>
        <taxon>Arundineae</taxon>
        <taxon>Arundo</taxon>
    </lineage>
</organism>
<sequence length="46" mass="5379">MSMAAQDMQNCDEKFRQVGEKKNPLERFNESLVKMTEICRSLSNKI</sequence>
<dbReference type="EMBL" id="GBRH01275438">
    <property type="protein sequence ID" value="JAD22457.1"/>
    <property type="molecule type" value="Transcribed_RNA"/>
</dbReference>
<dbReference type="SUPFAM" id="SSF101148">
    <property type="entry name" value="Plant invertase/pectin methylesterase inhibitor"/>
    <property type="match status" value="1"/>
</dbReference>
<dbReference type="Gene3D" id="1.20.140.40">
    <property type="entry name" value="Invertase/pectin methylesterase inhibitor family protein"/>
    <property type="match status" value="1"/>
</dbReference>
<proteinExistence type="predicted"/>
<dbReference type="AlphaFoldDB" id="A0A0A8YHZ1"/>
<dbReference type="InterPro" id="IPR035513">
    <property type="entry name" value="Invertase/methylesterase_inhib"/>
</dbReference>
<protein>
    <submittedName>
        <fullName evidence="1">Uncharacterized protein</fullName>
    </submittedName>
</protein>
<reference evidence="1" key="2">
    <citation type="journal article" date="2015" name="Data Brief">
        <title>Shoot transcriptome of the giant reed, Arundo donax.</title>
        <authorList>
            <person name="Barrero R.A."/>
            <person name="Guerrero F.D."/>
            <person name="Moolhuijzen P."/>
            <person name="Goolsby J.A."/>
            <person name="Tidwell J."/>
            <person name="Bellgard S.E."/>
            <person name="Bellgard M.I."/>
        </authorList>
    </citation>
    <scope>NUCLEOTIDE SEQUENCE</scope>
    <source>
        <tissue evidence="1">Shoot tissue taken approximately 20 cm above the soil surface</tissue>
    </source>
</reference>
<name>A0A0A8YHZ1_ARUDO</name>